<evidence type="ECO:0000256" key="2">
    <source>
        <dbReference type="ARBA" id="ARBA00010072"/>
    </source>
</evidence>
<sequence>MSDFLDFAAEHLPYILAGVPTTLALWILAITFGFFFGLVLAWCRIYGKKPAYWASTGYIEIFRGTPMLVQMLFIYLGLPEVGLTFDPFTAAVIAIGLNTSAYQAEYFRGAIQSIPQGQMTAARAMGMSDLQGLIFIVLPQALRRVIPQWSNEAILELKFTSIAFAIGVTEITARAETIGFKTFRFFEIFLIVAAVYFVLTATVAQILHIVERRTAVPGLTLGR</sequence>
<dbReference type="RefSeq" id="WP_114580358.1">
    <property type="nucleotide sequence ID" value="NZ_QPMH01000001.1"/>
</dbReference>
<feature type="transmembrane region" description="Helical" evidence="9">
    <location>
        <begin position="23"/>
        <end position="43"/>
    </location>
</feature>
<dbReference type="Pfam" id="PF00528">
    <property type="entry name" value="BPD_transp_1"/>
    <property type="match status" value="1"/>
</dbReference>
<dbReference type="PANTHER" id="PTHR30614">
    <property type="entry name" value="MEMBRANE COMPONENT OF AMINO ACID ABC TRANSPORTER"/>
    <property type="match status" value="1"/>
</dbReference>
<dbReference type="InterPro" id="IPR010065">
    <property type="entry name" value="AA_ABC_transptr_permease_3TM"/>
</dbReference>
<dbReference type="GO" id="GO:0022857">
    <property type="term" value="F:transmembrane transporter activity"/>
    <property type="evidence" value="ECO:0007669"/>
    <property type="project" value="InterPro"/>
</dbReference>
<dbReference type="PANTHER" id="PTHR30614:SF0">
    <property type="entry name" value="L-CYSTINE TRANSPORT SYSTEM PERMEASE PROTEIN TCYL"/>
    <property type="match status" value="1"/>
</dbReference>
<protein>
    <submittedName>
        <fullName evidence="11">Amino acid ABC transporter permease</fullName>
    </submittedName>
</protein>
<evidence type="ECO:0000256" key="3">
    <source>
        <dbReference type="ARBA" id="ARBA00022448"/>
    </source>
</evidence>
<keyword evidence="3 9" id="KW-0813">Transport</keyword>
<evidence type="ECO:0000256" key="4">
    <source>
        <dbReference type="ARBA" id="ARBA00022475"/>
    </source>
</evidence>
<dbReference type="Gene3D" id="1.10.3720.10">
    <property type="entry name" value="MetI-like"/>
    <property type="match status" value="1"/>
</dbReference>
<comment type="similarity">
    <text evidence="2">Belongs to the binding-protein-dependent transport system permease family. HisMQ subfamily.</text>
</comment>
<gene>
    <name evidence="11" type="ORF">DRB17_01370</name>
</gene>
<dbReference type="GO" id="GO:0043190">
    <property type="term" value="C:ATP-binding cassette (ABC) transporter complex"/>
    <property type="evidence" value="ECO:0007669"/>
    <property type="project" value="InterPro"/>
</dbReference>
<accession>A0A369THI3</accession>
<keyword evidence="6" id="KW-0029">Amino-acid transport</keyword>
<name>A0A369THI3_9PROT</name>
<dbReference type="AlphaFoldDB" id="A0A369THI3"/>
<reference evidence="11 12" key="1">
    <citation type="submission" date="2018-07" db="EMBL/GenBank/DDBJ databases">
        <title>Venubactetium sediminum gen. nov., sp. nov., isolated from a marine solar saltern.</title>
        <authorList>
            <person name="Wang S."/>
        </authorList>
    </citation>
    <scope>NUCLEOTIDE SEQUENCE [LARGE SCALE GENOMIC DNA]</scope>
    <source>
        <strain evidence="11 12">WD2A32</strain>
    </source>
</reference>
<keyword evidence="4" id="KW-1003">Cell membrane</keyword>
<dbReference type="Proteomes" id="UP000253941">
    <property type="component" value="Unassembled WGS sequence"/>
</dbReference>
<dbReference type="NCBIfam" id="TIGR01726">
    <property type="entry name" value="HEQRo_perm_3TM"/>
    <property type="match status" value="1"/>
</dbReference>
<evidence type="ECO:0000256" key="6">
    <source>
        <dbReference type="ARBA" id="ARBA00022970"/>
    </source>
</evidence>
<evidence type="ECO:0000259" key="10">
    <source>
        <dbReference type="PROSITE" id="PS50928"/>
    </source>
</evidence>
<proteinExistence type="inferred from homology"/>
<dbReference type="SUPFAM" id="SSF161098">
    <property type="entry name" value="MetI-like"/>
    <property type="match status" value="1"/>
</dbReference>
<comment type="subcellular location">
    <subcellularLocation>
        <location evidence="1">Cell inner membrane</location>
        <topology evidence="1">Multi-pass membrane protein</topology>
    </subcellularLocation>
    <subcellularLocation>
        <location evidence="9">Cell membrane</location>
        <topology evidence="9">Multi-pass membrane protein</topology>
    </subcellularLocation>
</comment>
<evidence type="ECO:0000256" key="9">
    <source>
        <dbReference type="RuleBase" id="RU363032"/>
    </source>
</evidence>
<dbReference type="GO" id="GO:0006865">
    <property type="term" value="P:amino acid transport"/>
    <property type="evidence" value="ECO:0007669"/>
    <property type="project" value="UniProtKB-KW"/>
</dbReference>
<comment type="caution">
    <text evidence="11">The sequence shown here is derived from an EMBL/GenBank/DDBJ whole genome shotgun (WGS) entry which is preliminary data.</text>
</comment>
<evidence type="ECO:0000256" key="7">
    <source>
        <dbReference type="ARBA" id="ARBA00022989"/>
    </source>
</evidence>
<dbReference type="CDD" id="cd06261">
    <property type="entry name" value="TM_PBP2"/>
    <property type="match status" value="1"/>
</dbReference>
<dbReference type="EMBL" id="QPMH01000001">
    <property type="protein sequence ID" value="RDD63845.1"/>
    <property type="molecule type" value="Genomic_DNA"/>
</dbReference>
<keyword evidence="5 9" id="KW-0812">Transmembrane</keyword>
<dbReference type="InterPro" id="IPR043429">
    <property type="entry name" value="ArtM/GltK/GlnP/TcyL/YhdX-like"/>
</dbReference>
<dbReference type="InterPro" id="IPR000515">
    <property type="entry name" value="MetI-like"/>
</dbReference>
<dbReference type="PROSITE" id="PS50928">
    <property type="entry name" value="ABC_TM1"/>
    <property type="match status" value="1"/>
</dbReference>
<organism evidence="11 12">
    <name type="scientific">Ferruginivarius sediminum</name>
    <dbReference type="NCBI Taxonomy" id="2661937"/>
    <lineage>
        <taxon>Bacteria</taxon>
        <taxon>Pseudomonadati</taxon>
        <taxon>Pseudomonadota</taxon>
        <taxon>Alphaproteobacteria</taxon>
        <taxon>Rhodospirillales</taxon>
        <taxon>Rhodospirillaceae</taxon>
        <taxon>Ferruginivarius</taxon>
    </lineage>
</organism>
<dbReference type="InterPro" id="IPR035906">
    <property type="entry name" value="MetI-like_sf"/>
</dbReference>
<evidence type="ECO:0000256" key="8">
    <source>
        <dbReference type="ARBA" id="ARBA00023136"/>
    </source>
</evidence>
<evidence type="ECO:0000313" key="11">
    <source>
        <dbReference type="EMBL" id="RDD63845.1"/>
    </source>
</evidence>
<feature type="domain" description="ABC transmembrane type-1" evidence="10">
    <location>
        <begin position="19"/>
        <end position="207"/>
    </location>
</feature>
<evidence type="ECO:0000256" key="1">
    <source>
        <dbReference type="ARBA" id="ARBA00004429"/>
    </source>
</evidence>
<evidence type="ECO:0000313" key="12">
    <source>
        <dbReference type="Proteomes" id="UP000253941"/>
    </source>
</evidence>
<keyword evidence="7 9" id="KW-1133">Transmembrane helix</keyword>
<feature type="transmembrane region" description="Helical" evidence="9">
    <location>
        <begin position="188"/>
        <end position="210"/>
    </location>
</feature>
<keyword evidence="12" id="KW-1185">Reference proteome</keyword>
<evidence type="ECO:0000256" key="5">
    <source>
        <dbReference type="ARBA" id="ARBA00022692"/>
    </source>
</evidence>
<keyword evidence="8 9" id="KW-0472">Membrane</keyword>